<sequence length="520" mass="60678">MNTDNQPPMNKHPTITPYRSIDDLKQVKDWFYNFSPDRDNRQRAISKVKAWSSRGRIPHGIESTSLLTSTILTDTTNVDAHVLQLSYCMALIRFVNGILDPLQQGNYAIPLHHLAKSIGLPGFFVELRHMGTHEGLPSLSMLRIASRHALNWLYDNYWSHIEDEIYDDEEEDEEEMSESDLAVVSRIVKLIQKSIEKYDIYNNLKTFKKIRKSNLDVVYKRGDKSSEIAVKYGKCLNQLRDFVSQESSDELKEMGLSYPELLIRLLIHKKYLIYNQDKLKDKKTKFNPLIIKLYRPLIDDLGFEFKVTCFRVIHNILNPPEQNPIELKVYQNLEFDEIDHPDEIVQLLEWFGFFIEELLTSKGSSDYKFHIYNVEINNRNSLLELIINKLQILYETVDEKTKSTFNNIISKILTLITTNKNFKNLYNQENKSRLEEWYKSICNLEEMKKTYELPPSIDDLLGLSVSPSPASSIKREIDDGESAPLPDKKQKTSSTQPKEVIHYLFKPHEVWQPTSFGNFI</sequence>
<dbReference type="InterPro" id="IPR007174">
    <property type="entry name" value="Las1"/>
</dbReference>
<evidence type="ECO:0000256" key="1">
    <source>
        <dbReference type="SAM" id="MobiDB-lite"/>
    </source>
</evidence>
<dbReference type="GO" id="GO:0090730">
    <property type="term" value="C:Las1 complex"/>
    <property type="evidence" value="ECO:0007669"/>
    <property type="project" value="InterPro"/>
</dbReference>
<dbReference type="EMBL" id="JAGSYN010000045">
    <property type="protein sequence ID" value="KAG7665877.1"/>
    <property type="molecule type" value="Genomic_DNA"/>
</dbReference>
<evidence type="ECO:0000313" key="2">
    <source>
        <dbReference type="EMBL" id="KAG7665877.1"/>
    </source>
</evidence>
<dbReference type="GO" id="GO:0000460">
    <property type="term" value="P:maturation of 5.8S rRNA"/>
    <property type="evidence" value="ECO:0007669"/>
    <property type="project" value="TreeGrafter"/>
</dbReference>
<reference evidence="2 3" key="1">
    <citation type="journal article" date="2021" name="DNA Res.">
        <title>Genome analysis of Candida subhashii reveals its hybrid nature and dual mitochondrial genome conformations.</title>
        <authorList>
            <person name="Mixao V."/>
            <person name="Hegedusova E."/>
            <person name="Saus E."/>
            <person name="Pryszcz L.P."/>
            <person name="Cillingova A."/>
            <person name="Nosek J."/>
            <person name="Gabaldon T."/>
        </authorList>
    </citation>
    <scope>NUCLEOTIDE SEQUENCE [LARGE SCALE GENOMIC DNA]</scope>
    <source>
        <strain evidence="2 3">CBS 10753</strain>
    </source>
</reference>
<dbReference type="GeneID" id="73467301"/>
<evidence type="ECO:0000313" key="3">
    <source>
        <dbReference type="Proteomes" id="UP000694255"/>
    </source>
</evidence>
<accession>A0A8J5QMS2</accession>
<dbReference type="OrthoDB" id="10263222at2759"/>
<proteinExistence type="predicted"/>
<dbReference type="RefSeq" id="XP_049266109.1">
    <property type="nucleotide sequence ID" value="XM_049409043.1"/>
</dbReference>
<protein>
    <submittedName>
        <fullName evidence="2">LAS1</fullName>
    </submittedName>
</protein>
<dbReference type="GO" id="GO:0000470">
    <property type="term" value="P:maturation of LSU-rRNA"/>
    <property type="evidence" value="ECO:0007669"/>
    <property type="project" value="TreeGrafter"/>
</dbReference>
<dbReference type="PANTHER" id="PTHR15002:SF0">
    <property type="entry name" value="RIBOSOMAL BIOGENESIS PROTEIN LAS1L"/>
    <property type="match status" value="1"/>
</dbReference>
<name>A0A8J5QMS2_9ASCO</name>
<dbReference type="AlphaFoldDB" id="A0A8J5QMS2"/>
<comment type="caution">
    <text evidence="2">The sequence shown here is derived from an EMBL/GenBank/DDBJ whole genome shotgun (WGS) entry which is preliminary data.</text>
</comment>
<dbReference type="GO" id="GO:0004519">
    <property type="term" value="F:endonuclease activity"/>
    <property type="evidence" value="ECO:0007669"/>
    <property type="project" value="InterPro"/>
</dbReference>
<dbReference type="PANTHER" id="PTHR15002">
    <property type="entry name" value="RIBOSOMAL BIOGENESIS PROTEIN LAS1L"/>
    <property type="match status" value="1"/>
</dbReference>
<dbReference type="GO" id="GO:0030687">
    <property type="term" value="C:preribosome, large subunit precursor"/>
    <property type="evidence" value="ECO:0007669"/>
    <property type="project" value="TreeGrafter"/>
</dbReference>
<dbReference type="Pfam" id="PF04031">
    <property type="entry name" value="Las1"/>
    <property type="match status" value="1"/>
</dbReference>
<keyword evidence="3" id="KW-1185">Reference proteome</keyword>
<feature type="region of interest" description="Disordered" evidence="1">
    <location>
        <begin position="471"/>
        <end position="497"/>
    </location>
</feature>
<organism evidence="2 3">
    <name type="scientific">[Candida] subhashii</name>
    <dbReference type="NCBI Taxonomy" id="561895"/>
    <lineage>
        <taxon>Eukaryota</taxon>
        <taxon>Fungi</taxon>
        <taxon>Dikarya</taxon>
        <taxon>Ascomycota</taxon>
        <taxon>Saccharomycotina</taxon>
        <taxon>Pichiomycetes</taxon>
        <taxon>Debaryomycetaceae</taxon>
        <taxon>Spathaspora</taxon>
    </lineage>
</organism>
<gene>
    <name evidence="2" type="ORF">J8A68_000500</name>
</gene>
<dbReference type="Proteomes" id="UP000694255">
    <property type="component" value="Unassembled WGS sequence"/>
</dbReference>